<dbReference type="SUPFAM" id="SSF53335">
    <property type="entry name" value="S-adenosyl-L-methionine-dependent methyltransferases"/>
    <property type="match status" value="1"/>
</dbReference>
<gene>
    <name evidence="7" type="primary">cbiE</name>
    <name evidence="7" type="ORF">I5731_00485</name>
</gene>
<dbReference type="InterPro" id="IPR006365">
    <property type="entry name" value="Cbl_synth_CobL"/>
</dbReference>
<dbReference type="Pfam" id="PF00590">
    <property type="entry name" value="TP_methylase"/>
    <property type="match status" value="1"/>
</dbReference>
<dbReference type="NCBIfam" id="TIGR02467">
    <property type="entry name" value="CbiE"/>
    <property type="match status" value="1"/>
</dbReference>
<dbReference type="InterPro" id="IPR014008">
    <property type="entry name" value="Cbl_synth_MTase_CbiT"/>
</dbReference>
<proteinExistence type="predicted"/>
<keyword evidence="8" id="KW-1185">Reference proteome</keyword>
<accession>A0A931HZP3</accession>
<dbReference type="CDD" id="cd02440">
    <property type="entry name" value="AdoMet_MTases"/>
    <property type="match status" value="1"/>
</dbReference>
<evidence type="ECO:0000256" key="3">
    <source>
        <dbReference type="ARBA" id="ARBA00022603"/>
    </source>
</evidence>
<evidence type="ECO:0000256" key="1">
    <source>
        <dbReference type="ARBA" id="ARBA00004953"/>
    </source>
</evidence>
<evidence type="ECO:0000313" key="7">
    <source>
        <dbReference type="EMBL" id="MBH0236286.1"/>
    </source>
</evidence>
<dbReference type="PANTHER" id="PTHR43182">
    <property type="entry name" value="COBALT-PRECORRIN-6B C(15)-METHYLTRANSFERASE (DECARBOXYLATING)"/>
    <property type="match status" value="1"/>
</dbReference>
<evidence type="ECO:0000256" key="5">
    <source>
        <dbReference type="ARBA" id="ARBA00022691"/>
    </source>
</evidence>
<dbReference type="CDD" id="cd11644">
    <property type="entry name" value="Precorrin-6Y-MT"/>
    <property type="match status" value="1"/>
</dbReference>
<comment type="caution">
    <text evidence="7">The sequence shown here is derived from an EMBL/GenBank/DDBJ whole genome shotgun (WGS) entry which is preliminary data.</text>
</comment>
<dbReference type="Proteomes" id="UP000631694">
    <property type="component" value="Unassembled WGS sequence"/>
</dbReference>
<evidence type="ECO:0000256" key="4">
    <source>
        <dbReference type="ARBA" id="ARBA00022679"/>
    </source>
</evidence>
<dbReference type="InterPro" id="IPR050714">
    <property type="entry name" value="Cobalamin_biosynth_MTase"/>
</dbReference>
<keyword evidence="3" id="KW-0489">Methyltransferase</keyword>
<protein>
    <submittedName>
        <fullName evidence="7">Precorrin-6y C5,15-methyltransferase (Decarboxylating) subunit CbiE</fullName>
    </submittedName>
</protein>
<dbReference type="InterPro" id="IPR000878">
    <property type="entry name" value="4pyrrol_Mease"/>
</dbReference>
<dbReference type="NCBIfam" id="TIGR02469">
    <property type="entry name" value="CbiT"/>
    <property type="match status" value="1"/>
</dbReference>
<dbReference type="SUPFAM" id="SSF53790">
    <property type="entry name" value="Tetrapyrrole methylase"/>
    <property type="match status" value="1"/>
</dbReference>
<keyword evidence="2" id="KW-0169">Cobalamin biosynthesis</keyword>
<dbReference type="InterPro" id="IPR012818">
    <property type="entry name" value="CbiE"/>
</dbReference>
<dbReference type="RefSeq" id="WP_197309392.1">
    <property type="nucleotide sequence ID" value="NZ_JADZLT010000036.1"/>
</dbReference>
<dbReference type="InterPro" id="IPR035996">
    <property type="entry name" value="4pyrrol_Methylase_sf"/>
</dbReference>
<reference evidence="7" key="1">
    <citation type="submission" date="2020-12" db="EMBL/GenBank/DDBJ databases">
        <title>Methylobrevis albus sp. nov., isolated from fresh water lack sediment.</title>
        <authorList>
            <person name="Zou Q."/>
        </authorList>
    </citation>
    <scope>NUCLEOTIDE SEQUENCE</scope>
    <source>
        <strain evidence="7">L22</strain>
    </source>
</reference>
<sequence length="425" mass="43504">MNAAAPRPAAAGVPASAAAGRWLGIVGLGEDGVDGLSPAARRLVAGADLVVGGARHLALAADLIAPGAATLTWPSPLTDAFPAILARRGRAVVVLATGDPFFHGVGSLLTRLVDAGQMLCLPAPSAYALACARLGWAGQDVVRLSLHGRALAQVRRHLHPGARLLALSWDGETPRRLAELLSAEGFGSSRLTVLEAMGGLRERVTETTAAGFDLGPADPLNTVALEIVADPGARVLPLSPGLPDDWFENDGQITKREVRAMTLAALAPRRGEMLFDIGAGSGSVAIEWMLADPSLAAVAIERDAARASRIGRNAVALGVPDLAVVTGAAPVALGDLGEADAVFIGGGATVPGLIDAAFAALRPGGRLVVNAVTLETQALLAARYAADGGDLTEIAIARAGPVGGFHAFRPAMTVVQWRREKPHAR</sequence>
<name>A0A931HZP3_9HYPH</name>
<dbReference type="PANTHER" id="PTHR43182:SF1">
    <property type="entry name" value="COBALT-PRECORRIN-7 C(5)-METHYLTRANSFERASE"/>
    <property type="match status" value="1"/>
</dbReference>
<dbReference type="GO" id="GO:0009236">
    <property type="term" value="P:cobalamin biosynthetic process"/>
    <property type="evidence" value="ECO:0007669"/>
    <property type="project" value="UniProtKB-KW"/>
</dbReference>
<keyword evidence="4" id="KW-0808">Transferase</keyword>
<dbReference type="GO" id="GO:0032259">
    <property type="term" value="P:methylation"/>
    <property type="evidence" value="ECO:0007669"/>
    <property type="project" value="UniProtKB-KW"/>
</dbReference>
<dbReference type="InterPro" id="IPR014777">
    <property type="entry name" value="4pyrrole_Mease_sub1"/>
</dbReference>
<dbReference type="AlphaFoldDB" id="A0A931HZP3"/>
<dbReference type="PIRSF" id="PIRSF036428">
    <property type="entry name" value="CobL"/>
    <property type="match status" value="1"/>
</dbReference>
<evidence type="ECO:0000313" key="8">
    <source>
        <dbReference type="Proteomes" id="UP000631694"/>
    </source>
</evidence>
<dbReference type="Gene3D" id="3.40.50.150">
    <property type="entry name" value="Vaccinia Virus protein VP39"/>
    <property type="match status" value="1"/>
</dbReference>
<feature type="domain" description="Tetrapyrrole methylase" evidence="6">
    <location>
        <begin position="25"/>
        <end position="210"/>
    </location>
</feature>
<dbReference type="Pfam" id="PF01135">
    <property type="entry name" value="PCMT"/>
    <property type="match status" value="1"/>
</dbReference>
<evidence type="ECO:0000256" key="2">
    <source>
        <dbReference type="ARBA" id="ARBA00022573"/>
    </source>
</evidence>
<evidence type="ECO:0000259" key="6">
    <source>
        <dbReference type="Pfam" id="PF00590"/>
    </source>
</evidence>
<dbReference type="EMBL" id="JADZLT010000036">
    <property type="protein sequence ID" value="MBH0236286.1"/>
    <property type="molecule type" value="Genomic_DNA"/>
</dbReference>
<dbReference type="GO" id="GO:0008276">
    <property type="term" value="F:protein methyltransferase activity"/>
    <property type="evidence" value="ECO:0007669"/>
    <property type="project" value="InterPro"/>
</dbReference>
<organism evidence="7 8">
    <name type="scientific">Methylobrevis albus</name>
    <dbReference type="NCBI Taxonomy" id="2793297"/>
    <lineage>
        <taxon>Bacteria</taxon>
        <taxon>Pseudomonadati</taxon>
        <taxon>Pseudomonadota</taxon>
        <taxon>Alphaproteobacteria</taxon>
        <taxon>Hyphomicrobiales</taxon>
        <taxon>Pleomorphomonadaceae</taxon>
        <taxon>Methylobrevis</taxon>
    </lineage>
</organism>
<dbReference type="InterPro" id="IPR029063">
    <property type="entry name" value="SAM-dependent_MTases_sf"/>
</dbReference>
<comment type="pathway">
    <text evidence="1">Cofactor biosynthesis; adenosylcobalamin biosynthesis.</text>
</comment>
<dbReference type="Gene3D" id="3.40.1010.10">
    <property type="entry name" value="Cobalt-precorrin-4 Transmethylase, Domain 1"/>
    <property type="match status" value="1"/>
</dbReference>
<keyword evidence="5" id="KW-0949">S-adenosyl-L-methionine</keyword>